<feature type="region of interest" description="Disordered" evidence="1">
    <location>
        <begin position="165"/>
        <end position="220"/>
    </location>
</feature>
<reference evidence="2" key="1">
    <citation type="submission" date="2022-08" db="UniProtKB">
        <authorList>
            <consortium name="EnsemblMetazoa"/>
        </authorList>
    </citation>
    <scope>IDENTIFICATION</scope>
    <source>
        <strain evidence="2">05x7-T-G4-1.051#20</strain>
    </source>
</reference>
<evidence type="ECO:0000313" key="2">
    <source>
        <dbReference type="EnsemblMetazoa" id="G21086.1:cds"/>
    </source>
</evidence>
<evidence type="ECO:0000313" key="3">
    <source>
        <dbReference type="Proteomes" id="UP000005408"/>
    </source>
</evidence>
<keyword evidence="3" id="KW-1185">Reference proteome</keyword>
<evidence type="ECO:0000256" key="1">
    <source>
        <dbReference type="SAM" id="MobiDB-lite"/>
    </source>
</evidence>
<proteinExistence type="predicted"/>
<dbReference type="InterPro" id="IPR038832">
    <property type="entry name" value="CDCA3"/>
</dbReference>
<organism evidence="2 3">
    <name type="scientific">Magallana gigas</name>
    <name type="common">Pacific oyster</name>
    <name type="synonym">Crassostrea gigas</name>
    <dbReference type="NCBI Taxonomy" id="29159"/>
    <lineage>
        <taxon>Eukaryota</taxon>
        <taxon>Metazoa</taxon>
        <taxon>Spiralia</taxon>
        <taxon>Lophotrochozoa</taxon>
        <taxon>Mollusca</taxon>
        <taxon>Bivalvia</taxon>
        <taxon>Autobranchia</taxon>
        <taxon>Pteriomorphia</taxon>
        <taxon>Ostreida</taxon>
        <taxon>Ostreoidea</taxon>
        <taxon>Ostreidae</taxon>
        <taxon>Magallana</taxon>
    </lineage>
</organism>
<dbReference type="AlphaFoldDB" id="A0A8W8JVY1"/>
<sequence length="264" mass="29220">MCSDNKTHYKYCGFKLCQSPIMGISGSKDNEGDFCTPPKIGTHRRIIDHDLDPRSPSTAIARTPIVVDKTPEGMLDPRSPTVGISRTPITSLSGNHAGVTNDQAPLMLHDETDLTKIDDETEDTDKLLQDLEALQDLNKLEITDLLEKQKKVNKALTSTAVKDVPSSKLPASRETKNKIFEDAPSRVSKGPAKNPQPKQLFPSKRLVSGNKDNTRSPLATRTLDMNSPRILVQQKQSKNFESQKAKSCALEAVSRRMNKENVNM</sequence>
<feature type="compositionally biased region" description="Polar residues" evidence="1">
    <location>
        <begin position="82"/>
        <end position="101"/>
    </location>
</feature>
<dbReference type="PANTHER" id="PTHR34756:SF1">
    <property type="entry name" value="CELL DIVISION CYCLE-ASSOCIATED PROTEIN 3"/>
    <property type="match status" value="1"/>
</dbReference>
<feature type="region of interest" description="Disordered" evidence="1">
    <location>
        <begin position="70"/>
        <end position="101"/>
    </location>
</feature>
<accession>A0A8W8JVY1</accession>
<name>A0A8W8JVY1_MAGGI</name>
<feature type="compositionally biased region" description="Basic and acidic residues" evidence="1">
    <location>
        <begin position="171"/>
        <end position="184"/>
    </location>
</feature>
<protein>
    <submittedName>
        <fullName evidence="2">Uncharacterized protein</fullName>
    </submittedName>
</protein>
<dbReference type="EnsemblMetazoa" id="G21086.1">
    <property type="protein sequence ID" value="G21086.1:cds"/>
    <property type="gene ID" value="G21086"/>
</dbReference>
<dbReference type="Proteomes" id="UP000005408">
    <property type="component" value="Unassembled WGS sequence"/>
</dbReference>
<dbReference type="PANTHER" id="PTHR34756">
    <property type="entry name" value="CELL DIVISION CYCLE-ASSOCIATED PROTEIN 3"/>
    <property type="match status" value="1"/>
</dbReference>